<proteinExistence type="predicted"/>
<protein>
    <submittedName>
        <fullName evidence="2">DUF1127 domain-containing protein</fullName>
    </submittedName>
</protein>
<dbReference type="EMBL" id="JALQCW010000012">
    <property type="protein sequence ID" value="MCK9797420.1"/>
    <property type="molecule type" value="Genomic_DNA"/>
</dbReference>
<reference evidence="2 3" key="2">
    <citation type="journal article" date="2023" name="Plant Pathol.">
        <title>Dismantling and reorganizing Pseudomonas marginalis sensu#lato.</title>
        <authorList>
            <person name="Sawada H."/>
            <person name="Fujikawa T."/>
            <person name="Satou M."/>
        </authorList>
    </citation>
    <scope>NUCLEOTIDE SEQUENCE [LARGE SCALE GENOMIC DNA]</scope>
    <source>
        <strain evidence="2 3">MAFF 302030</strain>
    </source>
</reference>
<evidence type="ECO:0000313" key="3">
    <source>
        <dbReference type="Proteomes" id="UP001155059"/>
    </source>
</evidence>
<dbReference type="Pfam" id="PF06568">
    <property type="entry name" value="YjiS-like"/>
    <property type="match status" value="1"/>
</dbReference>
<evidence type="ECO:0000259" key="1">
    <source>
        <dbReference type="Pfam" id="PF06568"/>
    </source>
</evidence>
<dbReference type="Proteomes" id="UP001155059">
    <property type="component" value="Unassembled WGS sequence"/>
</dbReference>
<sequence>MNGLSDVRLSLHSQDLVEGQERAMTARLSGCAPIGLGRWALYWHRLHSRKALLELTPEQLRDIGLSREQARREGLKPFWRL</sequence>
<evidence type="ECO:0000313" key="2">
    <source>
        <dbReference type="EMBL" id="MCK9797420.1"/>
    </source>
</evidence>
<dbReference type="InterPro" id="IPR009506">
    <property type="entry name" value="YjiS-like"/>
</dbReference>
<name>A0A9X2C548_9PSED</name>
<dbReference type="AlphaFoldDB" id="A0A9X2C548"/>
<gene>
    <name evidence="2" type="ORF">M1B34_06600</name>
</gene>
<accession>A0A9X2C548</accession>
<feature type="domain" description="YjiS-like" evidence="1">
    <location>
        <begin position="37"/>
        <end position="71"/>
    </location>
</feature>
<organism evidence="2 3">
    <name type="scientific">Pseudomonas morbosilactucae</name>
    <dbReference type="NCBI Taxonomy" id="2938197"/>
    <lineage>
        <taxon>Bacteria</taxon>
        <taxon>Pseudomonadati</taxon>
        <taxon>Pseudomonadota</taxon>
        <taxon>Gammaproteobacteria</taxon>
        <taxon>Pseudomonadales</taxon>
        <taxon>Pseudomonadaceae</taxon>
        <taxon>Pseudomonas</taxon>
    </lineage>
</organism>
<comment type="caution">
    <text evidence="2">The sequence shown here is derived from an EMBL/GenBank/DDBJ whole genome shotgun (WGS) entry which is preliminary data.</text>
</comment>
<dbReference type="RefSeq" id="WP_123327820.1">
    <property type="nucleotide sequence ID" value="NZ_JALQCW010000012.1"/>
</dbReference>
<reference evidence="2 3" key="1">
    <citation type="journal article" date="2022" name="Int. J. Syst. Evol. Microbiol.">
        <title>Pseudomonas aegrilactucae sp. nov. and Pseudomonas morbosilactucae sp. nov., pathogens causing bacterial rot of lettuce in Japan.</title>
        <authorList>
            <person name="Sawada H."/>
            <person name="Fujikawa T."/>
            <person name="Satou M."/>
        </authorList>
    </citation>
    <scope>NUCLEOTIDE SEQUENCE [LARGE SCALE GENOMIC DNA]</scope>
    <source>
        <strain evidence="2 3">MAFF 302030</strain>
    </source>
</reference>